<reference evidence="1" key="1">
    <citation type="journal article" date="2021" name="New Phytol.">
        <title>Evolutionary innovations through gain and loss of genes in the ectomycorrhizal Boletales.</title>
        <authorList>
            <person name="Wu G."/>
            <person name="Miyauchi S."/>
            <person name="Morin E."/>
            <person name="Kuo A."/>
            <person name="Drula E."/>
            <person name="Varga T."/>
            <person name="Kohler A."/>
            <person name="Feng B."/>
            <person name="Cao Y."/>
            <person name="Lipzen A."/>
            <person name="Daum C."/>
            <person name="Hundley H."/>
            <person name="Pangilinan J."/>
            <person name="Johnson J."/>
            <person name="Barry K."/>
            <person name="LaButti K."/>
            <person name="Ng V."/>
            <person name="Ahrendt S."/>
            <person name="Min B."/>
            <person name="Choi I.G."/>
            <person name="Park H."/>
            <person name="Plett J.M."/>
            <person name="Magnuson J."/>
            <person name="Spatafora J.W."/>
            <person name="Nagy L.G."/>
            <person name="Henrissat B."/>
            <person name="Grigoriev I.V."/>
            <person name="Yang Z.L."/>
            <person name="Xu J."/>
            <person name="Martin F.M."/>
        </authorList>
    </citation>
    <scope>NUCLEOTIDE SEQUENCE</scope>
    <source>
        <strain evidence="1">ATCC 28755</strain>
    </source>
</reference>
<comment type="caution">
    <text evidence="1">The sequence shown here is derived from an EMBL/GenBank/DDBJ whole genome shotgun (WGS) entry which is preliminary data.</text>
</comment>
<evidence type="ECO:0000313" key="1">
    <source>
        <dbReference type="EMBL" id="KAH7909206.1"/>
    </source>
</evidence>
<name>A0ACB8A7L1_9AGAM</name>
<gene>
    <name evidence="1" type="ORF">BJ138DRAFT_991435</name>
</gene>
<organism evidence="1 2">
    <name type="scientific">Hygrophoropsis aurantiaca</name>
    <dbReference type="NCBI Taxonomy" id="72124"/>
    <lineage>
        <taxon>Eukaryota</taxon>
        <taxon>Fungi</taxon>
        <taxon>Dikarya</taxon>
        <taxon>Basidiomycota</taxon>
        <taxon>Agaricomycotina</taxon>
        <taxon>Agaricomycetes</taxon>
        <taxon>Agaricomycetidae</taxon>
        <taxon>Boletales</taxon>
        <taxon>Coniophorineae</taxon>
        <taxon>Hygrophoropsidaceae</taxon>
        <taxon>Hygrophoropsis</taxon>
    </lineage>
</organism>
<accession>A0ACB8A7L1</accession>
<feature type="non-terminal residue" evidence="1">
    <location>
        <position position="1"/>
    </location>
</feature>
<evidence type="ECO:0000313" key="2">
    <source>
        <dbReference type="Proteomes" id="UP000790377"/>
    </source>
</evidence>
<proteinExistence type="predicted"/>
<protein>
    <submittedName>
        <fullName evidence="1">Uncharacterized protein</fullName>
    </submittedName>
</protein>
<feature type="non-terminal residue" evidence="1">
    <location>
        <position position="83"/>
    </location>
</feature>
<sequence length="83" mass="8780">TQQRLGKIPLVVGMPVMITNNFDVEAGIVNGCVGTLNSIRYTVDGDGNRHARSCVVDTPDTSGEPMPRLAAGQSPVIENTVDI</sequence>
<dbReference type="EMBL" id="MU267772">
    <property type="protein sequence ID" value="KAH7909206.1"/>
    <property type="molecule type" value="Genomic_DNA"/>
</dbReference>
<dbReference type="Proteomes" id="UP000790377">
    <property type="component" value="Unassembled WGS sequence"/>
</dbReference>
<keyword evidence="2" id="KW-1185">Reference proteome</keyword>